<dbReference type="AlphaFoldDB" id="A0A151HZQ3"/>
<evidence type="ECO:0000313" key="2">
    <source>
        <dbReference type="EMBL" id="KYM78239.1"/>
    </source>
</evidence>
<accession>A0A151HZQ3</accession>
<gene>
    <name evidence="2" type="ORF">ALC53_11327</name>
</gene>
<organism evidence="2 3">
    <name type="scientific">Atta colombica</name>
    <dbReference type="NCBI Taxonomy" id="520822"/>
    <lineage>
        <taxon>Eukaryota</taxon>
        <taxon>Metazoa</taxon>
        <taxon>Ecdysozoa</taxon>
        <taxon>Arthropoda</taxon>
        <taxon>Hexapoda</taxon>
        <taxon>Insecta</taxon>
        <taxon>Pterygota</taxon>
        <taxon>Neoptera</taxon>
        <taxon>Endopterygota</taxon>
        <taxon>Hymenoptera</taxon>
        <taxon>Apocrita</taxon>
        <taxon>Aculeata</taxon>
        <taxon>Formicoidea</taxon>
        <taxon>Formicidae</taxon>
        <taxon>Myrmicinae</taxon>
        <taxon>Atta</taxon>
    </lineage>
</organism>
<dbReference type="Proteomes" id="UP000078540">
    <property type="component" value="Unassembled WGS sequence"/>
</dbReference>
<feature type="region of interest" description="Disordered" evidence="1">
    <location>
        <begin position="28"/>
        <end position="92"/>
    </location>
</feature>
<protein>
    <submittedName>
        <fullName evidence="2">Uncharacterized protein</fullName>
    </submittedName>
</protein>
<reference evidence="2 3" key="1">
    <citation type="submission" date="2015-09" db="EMBL/GenBank/DDBJ databases">
        <title>Atta colombica WGS genome.</title>
        <authorList>
            <person name="Nygaard S."/>
            <person name="Hu H."/>
            <person name="Boomsma J."/>
            <person name="Zhang G."/>
        </authorList>
    </citation>
    <scope>NUCLEOTIDE SEQUENCE [LARGE SCALE GENOMIC DNA]</scope>
    <source>
        <strain evidence="2">Treedump-2</strain>
        <tissue evidence="2">Whole body</tissue>
    </source>
</reference>
<feature type="compositionally biased region" description="Low complexity" evidence="1">
    <location>
        <begin position="65"/>
        <end position="80"/>
    </location>
</feature>
<sequence>MAKICEMLRCNKASSFLSFLLLRKETRSGTRNDDHRYGRHRKPRRTSFLSLASPGERNDPGLTNRGAGTSASRRALSTSSVERTRPERKRGRGYIGRINRIPIRGTCHLTASENLESYSRDNSSPKAELRHFLEKSVVARFEHKRMKILLFVSLDNLNYLDMSMVFVHSSFREKHSLQIRVKHDTRSTEVRKLRSEEFLSQSSVLLGGSSDLLRTRRAQDADAAF</sequence>
<evidence type="ECO:0000256" key="1">
    <source>
        <dbReference type="SAM" id="MobiDB-lite"/>
    </source>
</evidence>
<dbReference type="EMBL" id="KQ976673">
    <property type="protein sequence ID" value="KYM78239.1"/>
    <property type="molecule type" value="Genomic_DNA"/>
</dbReference>
<name>A0A151HZQ3_9HYME</name>
<proteinExistence type="predicted"/>
<evidence type="ECO:0000313" key="3">
    <source>
        <dbReference type="Proteomes" id="UP000078540"/>
    </source>
</evidence>
<keyword evidence="3" id="KW-1185">Reference proteome</keyword>